<name>A0A517QLG9_9PLAN</name>
<keyword evidence="3" id="KW-1185">Reference proteome</keyword>
<dbReference type="OrthoDB" id="291981at2"/>
<feature type="signal peptide" evidence="1">
    <location>
        <begin position="1"/>
        <end position="30"/>
    </location>
</feature>
<evidence type="ECO:0000256" key="1">
    <source>
        <dbReference type="SAM" id="SignalP"/>
    </source>
</evidence>
<gene>
    <name evidence="2" type="ORF">Mal48_17310</name>
</gene>
<organism evidence="2 3">
    <name type="scientific">Thalassoglobus polymorphus</name>
    <dbReference type="NCBI Taxonomy" id="2527994"/>
    <lineage>
        <taxon>Bacteria</taxon>
        <taxon>Pseudomonadati</taxon>
        <taxon>Planctomycetota</taxon>
        <taxon>Planctomycetia</taxon>
        <taxon>Planctomycetales</taxon>
        <taxon>Planctomycetaceae</taxon>
        <taxon>Thalassoglobus</taxon>
    </lineage>
</organism>
<dbReference type="RefSeq" id="WP_145197779.1">
    <property type="nucleotide sequence ID" value="NZ_CP036267.1"/>
</dbReference>
<protein>
    <submittedName>
        <fullName evidence="2">Uncharacterized protein</fullName>
    </submittedName>
</protein>
<dbReference type="Proteomes" id="UP000315724">
    <property type="component" value="Chromosome"/>
</dbReference>
<evidence type="ECO:0000313" key="2">
    <source>
        <dbReference type="EMBL" id="QDT32485.1"/>
    </source>
</evidence>
<accession>A0A517QLG9</accession>
<sequence length="322" mass="35771" precursor="true">METLRAQIVGGLWCLLSVGTIAGSAGSAFAENRPETGSVIPIGETSQEQVGSPILIKTIETGTSSRRVRRTAVSEFPLHLMSPQSQANAQHILNNLSLYRRLPVIELESDRRCYEFFTNHPDVAVSIWRAMNISNVQMKRESETRFETDTQDGTLGTVHVLLNTPEHYVVTCHGEFKSPAIKKSVQAMAMMHLKPTFRENGTIVHQLDLYVSFPSNAIEAIARLISPVSNRIADRNFEEISLFVEMMSMAMSHQPGWVEKIAQNLEGVRSEDADKLLALTATLYVETVKKERIASGMETQVSDILPPVQTEIAIEMPPVAPR</sequence>
<proteinExistence type="predicted"/>
<dbReference type="KEGG" id="tpol:Mal48_17310"/>
<reference evidence="2 3" key="1">
    <citation type="submission" date="2019-02" db="EMBL/GenBank/DDBJ databases">
        <title>Deep-cultivation of Planctomycetes and their phenomic and genomic characterization uncovers novel biology.</title>
        <authorList>
            <person name="Wiegand S."/>
            <person name="Jogler M."/>
            <person name="Boedeker C."/>
            <person name="Pinto D."/>
            <person name="Vollmers J."/>
            <person name="Rivas-Marin E."/>
            <person name="Kohn T."/>
            <person name="Peeters S.H."/>
            <person name="Heuer A."/>
            <person name="Rast P."/>
            <person name="Oberbeckmann S."/>
            <person name="Bunk B."/>
            <person name="Jeske O."/>
            <person name="Meyerdierks A."/>
            <person name="Storesund J.E."/>
            <person name="Kallscheuer N."/>
            <person name="Luecker S."/>
            <person name="Lage O.M."/>
            <person name="Pohl T."/>
            <person name="Merkel B.J."/>
            <person name="Hornburger P."/>
            <person name="Mueller R.-W."/>
            <person name="Bruemmer F."/>
            <person name="Labrenz M."/>
            <person name="Spormann A.M."/>
            <person name="Op den Camp H."/>
            <person name="Overmann J."/>
            <person name="Amann R."/>
            <person name="Jetten M.S.M."/>
            <person name="Mascher T."/>
            <person name="Medema M.H."/>
            <person name="Devos D.P."/>
            <person name="Kaster A.-K."/>
            <person name="Ovreas L."/>
            <person name="Rohde M."/>
            <person name="Galperin M.Y."/>
            <person name="Jogler C."/>
        </authorList>
    </citation>
    <scope>NUCLEOTIDE SEQUENCE [LARGE SCALE GENOMIC DNA]</scope>
    <source>
        <strain evidence="2 3">Mal48</strain>
    </source>
</reference>
<dbReference type="AlphaFoldDB" id="A0A517QLG9"/>
<keyword evidence="1" id="KW-0732">Signal</keyword>
<dbReference type="EMBL" id="CP036267">
    <property type="protein sequence ID" value="QDT32485.1"/>
    <property type="molecule type" value="Genomic_DNA"/>
</dbReference>
<evidence type="ECO:0000313" key="3">
    <source>
        <dbReference type="Proteomes" id="UP000315724"/>
    </source>
</evidence>
<feature type="chain" id="PRO_5022063963" evidence="1">
    <location>
        <begin position="31"/>
        <end position="322"/>
    </location>
</feature>